<dbReference type="EMBL" id="NIVC01002293">
    <property type="protein sequence ID" value="PAA59135.1"/>
    <property type="molecule type" value="Genomic_DNA"/>
</dbReference>
<keyword evidence="9" id="KW-0067">ATP-binding</keyword>
<keyword evidence="8" id="KW-0833">Ubl conjugation pathway</keyword>
<dbReference type="Pfam" id="PF00179">
    <property type="entry name" value="UQ_con"/>
    <property type="match status" value="1"/>
</dbReference>
<keyword evidence="10" id="KW-0539">Nucleus</keyword>
<dbReference type="InterPro" id="IPR016135">
    <property type="entry name" value="UBQ-conjugating_enzyme/RWD"/>
</dbReference>
<dbReference type="PANTHER" id="PTHR46116:SF26">
    <property type="entry name" value="UBIQUITIN-CONJUGATING ENZYME E2 Z"/>
    <property type="match status" value="1"/>
</dbReference>
<proteinExistence type="predicted"/>
<dbReference type="Proteomes" id="UP000215902">
    <property type="component" value="Unassembled WGS sequence"/>
</dbReference>
<keyword evidence="18" id="KW-1185">Reference proteome</keyword>
<dbReference type="GO" id="GO:0005524">
    <property type="term" value="F:ATP binding"/>
    <property type="evidence" value="ECO:0007669"/>
    <property type="project" value="UniProtKB-KW"/>
</dbReference>
<evidence type="ECO:0000256" key="14">
    <source>
        <dbReference type="ARBA" id="ARBA00042401"/>
    </source>
</evidence>
<dbReference type="GO" id="GO:0043066">
    <property type="term" value="P:negative regulation of apoptotic process"/>
    <property type="evidence" value="ECO:0007669"/>
    <property type="project" value="TreeGrafter"/>
</dbReference>
<evidence type="ECO:0000256" key="3">
    <source>
        <dbReference type="ARBA" id="ARBA00012486"/>
    </source>
</evidence>
<keyword evidence="4" id="KW-0963">Cytoplasm</keyword>
<evidence type="ECO:0000256" key="7">
    <source>
        <dbReference type="ARBA" id="ARBA00022741"/>
    </source>
</evidence>
<protein>
    <recommendedName>
        <fullName evidence="11">Ubiquitin-conjugating enzyme E2 Z</fullName>
        <ecNumber evidence="3">2.3.2.23</ecNumber>
    </recommendedName>
    <alternativeName>
        <fullName evidence="12">E2 ubiquitin-conjugating enzyme Z</fullName>
    </alternativeName>
    <alternativeName>
        <fullName evidence="14">Ubiquitin carrier protein Z</fullName>
    </alternativeName>
    <alternativeName>
        <fullName evidence="13">Ubiquitin-protein ligase Z</fullName>
    </alternativeName>
</protein>
<evidence type="ECO:0000256" key="13">
    <source>
        <dbReference type="ARBA" id="ARBA00042316"/>
    </source>
</evidence>
<evidence type="ECO:0000313" key="18">
    <source>
        <dbReference type="Proteomes" id="UP000215902"/>
    </source>
</evidence>
<gene>
    <name evidence="17" type="ORF">BOX15_Mlig007071g2</name>
</gene>
<dbReference type="SMART" id="SM00212">
    <property type="entry name" value="UBCc"/>
    <property type="match status" value="1"/>
</dbReference>
<evidence type="ECO:0000256" key="1">
    <source>
        <dbReference type="ARBA" id="ARBA00004123"/>
    </source>
</evidence>
<evidence type="ECO:0000256" key="6">
    <source>
        <dbReference type="ARBA" id="ARBA00022703"/>
    </source>
</evidence>
<dbReference type="OrthoDB" id="47801at2759"/>
<name>A0A267EC25_9PLAT</name>
<dbReference type="STRING" id="282301.A0A267EC25"/>
<comment type="caution">
    <text evidence="17">The sequence shown here is derived from an EMBL/GenBank/DDBJ whole genome shotgun (WGS) entry which is preliminary data.</text>
</comment>
<sequence length="287" mass="31547">MASSDDGQPPAKQAKKAAHLPQAAAAIFKHGPGPASSHSRAEDWSPNGYTSPLPPTCLSRVTRELLDLVTNPLPGIAAVQDEDDLGRVHALLIGPSGTPYQGGFFYLVLRVTEQYPMQPPKAQLMTTGSGQVRFNPNLYKNGKVCLSILGTWEGPCWTPAMGLRSVLLSVQSLMNEKPYRNEPGFASASVKKCDEYNDIVQHETLRVAVCEMMEGRVPMPQLLRQEMRSAFGQHYQYYTDLCRRHINRDGKPMRDPFNPGQAKFSYGSVLKRLESVNQQLSAGAGSS</sequence>
<dbReference type="GO" id="GO:0006915">
    <property type="term" value="P:apoptotic process"/>
    <property type="evidence" value="ECO:0007669"/>
    <property type="project" value="UniProtKB-KW"/>
</dbReference>
<keyword evidence="6" id="KW-0053">Apoptosis</keyword>
<keyword evidence="5" id="KW-0808">Transferase</keyword>
<evidence type="ECO:0000256" key="8">
    <source>
        <dbReference type="ARBA" id="ARBA00022786"/>
    </source>
</evidence>
<reference evidence="17 18" key="1">
    <citation type="submission" date="2017-06" db="EMBL/GenBank/DDBJ databases">
        <title>A platform for efficient transgenesis in Macrostomum lignano, a flatworm model organism for stem cell research.</title>
        <authorList>
            <person name="Berezikov E."/>
        </authorList>
    </citation>
    <scope>NUCLEOTIDE SEQUENCE [LARGE SCALE GENOMIC DNA]</scope>
    <source>
        <strain evidence="17">DV1</strain>
        <tissue evidence="17">Whole organism</tissue>
    </source>
</reference>
<feature type="domain" description="UBC core" evidence="16">
    <location>
        <begin position="56"/>
        <end position="217"/>
    </location>
</feature>
<evidence type="ECO:0000256" key="4">
    <source>
        <dbReference type="ARBA" id="ARBA00022490"/>
    </source>
</evidence>
<evidence type="ECO:0000256" key="11">
    <source>
        <dbReference type="ARBA" id="ARBA00039894"/>
    </source>
</evidence>
<evidence type="ECO:0000256" key="5">
    <source>
        <dbReference type="ARBA" id="ARBA00022679"/>
    </source>
</evidence>
<dbReference type="GO" id="GO:0061631">
    <property type="term" value="F:ubiquitin conjugating enzyme activity"/>
    <property type="evidence" value="ECO:0007669"/>
    <property type="project" value="UniProtKB-EC"/>
</dbReference>
<dbReference type="PANTHER" id="PTHR46116">
    <property type="entry name" value="(E3-INDEPENDENT) E2 UBIQUITIN-CONJUGATING ENZYME"/>
    <property type="match status" value="1"/>
</dbReference>
<dbReference type="SUPFAM" id="SSF54495">
    <property type="entry name" value="UBC-like"/>
    <property type="match status" value="1"/>
</dbReference>
<keyword evidence="7" id="KW-0547">Nucleotide-binding</keyword>
<evidence type="ECO:0000256" key="10">
    <source>
        <dbReference type="ARBA" id="ARBA00023242"/>
    </source>
</evidence>
<evidence type="ECO:0000313" key="17">
    <source>
        <dbReference type="EMBL" id="PAA59135.1"/>
    </source>
</evidence>
<dbReference type="CDD" id="cd23809">
    <property type="entry name" value="UBCc_UBE2Z"/>
    <property type="match status" value="1"/>
</dbReference>
<organism evidence="17 18">
    <name type="scientific">Macrostomum lignano</name>
    <dbReference type="NCBI Taxonomy" id="282301"/>
    <lineage>
        <taxon>Eukaryota</taxon>
        <taxon>Metazoa</taxon>
        <taxon>Spiralia</taxon>
        <taxon>Lophotrochozoa</taxon>
        <taxon>Platyhelminthes</taxon>
        <taxon>Rhabditophora</taxon>
        <taxon>Macrostomorpha</taxon>
        <taxon>Macrostomida</taxon>
        <taxon>Macrostomidae</taxon>
        <taxon>Macrostomum</taxon>
    </lineage>
</organism>
<evidence type="ECO:0000256" key="2">
    <source>
        <dbReference type="ARBA" id="ARBA00004496"/>
    </source>
</evidence>
<feature type="region of interest" description="Disordered" evidence="15">
    <location>
        <begin position="28"/>
        <end position="49"/>
    </location>
</feature>
<dbReference type="Gene3D" id="3.10.110.10">
    <property type="entry name" value="Ubiquitin Conjugating Enzyme"/>
    <property type="match status" value="1"/>
</dbReference>
<comment type="subcellular location">
    <subcellularLocation>
        <location evidence="2">Cytoplasm</location>
    </subcellularLocation>
    <subcellularLocation>
        <location evidence="1">Nucleus</location>
    </subcellularLocation>
</comment>
<dbReference type="GO" id="GO:0004869">
    <property type="term" value="F:cysteine-type endopeptidase inhibitor activity"/>
    <property type="evidence" value="ECO:0007669"/>
    <property type="project" value="TreeGrafter"/>
</dbReference>
<evidence type="ECO:0000256" key="12">
    <source>
        <dbReference type="ARBA" id="ARBA00041798"/>
    </source>
</evidence>
<dbReference type="AlphaFoldDB" id="A0A267EC25"/>
<accession>A0A267EC25</accession>
<evidence type="ECO:0000256" key="15">
    <source>
        <dbReference type="SAM" id="MobiDB-lite"/>
    </source>
</evidence>
<evidence type="ECO:0000259" key="16">
    <source>
        <dbReference type="PROSITE" id="PS50127"/>
    </source>
</evidence>
<dbReference type="GO" id="GO:0005737">
    <property type="term" value="C:cytoplasm"/>
    <property type="evidence" value="ECO:0007669"/>
    <property type="project" value="UniProtKB-SubCell"/>
</dbReference>
<dbReference type="GO" id="GO:0005634">
    <property type="term" value="C:nucleus"/>
    <property type="evidence" value="ECO:0007669"/>
    <property type="project" value="UniProtKB-SubCell"/>
</dbReference>
<dbReference type="InterPro" id="IPR000608">
    <property type="entry name" value="UBC"/>
</dbReference>
<evidence type="ECO:0000256" key="9">
    <source>
        <dbReference type="ARBA" id="ARBA00022840"/>
    </source>
</evidence>
<dbReference type="EC" id="2.3.2.23" evidence="3"/>
<dbReference type="PROSITE" id="PS50127">
    <property type="entry name" value="UBC_2"/>
    <property type="match status" value="1"/>
</dbReference>